<evidence type="ECO:0000313" key="4">
    <source>
        <dbReference type="Proteomes" id="UP000676310"/>
    </source>
</evidence>
<feature type="region of interest" description="Disordered" evidence="1">
    <location>
        <begin position="1144"/>
        <end position="1187"/>
    </location>
</feature>
<feature type="compositionally biased region" description="Polar residues" evidence="1">
    <location>
        <begin position="665"/>
        <end position="679"/>
    </location>
</feature>
<keyword evidence="2" id="KW-0472">Membrane</keyword>
<sequence length="1752" mass="192479">MHSLLQHFKRRDDEPEPKHQTLDPSVKGSRAKARPPPKDPNIPRKRLQINQKCLYERRLPGKAYISAHVNRLQHGYYRSTALHDPVIDNLFFVSVHFVFHPHDPESHRFKSAEIEVTVHGDDGNPTTLTKPGYSHPRILKHAPELMFGAVSPENLQWNFSLSSSLGVSQAPVSASLNPSAAVERSYKVFHMMSIQGSVRSKRSPLGPEYDVEDGKAVWTLTENMLQKSGLPREFDFVLLVQKPEDVENIYMTVDVDADVGAWYGTYPQWYTNLSKYMPTQDCMLCLENDIGQRFLPSHPRQGYNFANLMHTLDEYVMMPGTVYPTSGTRQGEVNNPSLIEYQPPDGGKAIEAAPASPKPATPRNKSKTPQADSHQQHRHSWAPENVNVRVILEHQYPQGSDPRRFSYSPLNNLEPLRYPSIRRRKSRTGLKEYGAKQALHELAQGDLEDKDESKMAAYLPSSQSPRLSERASLRMHAGNPMTPVHSPHHSVTSSASSRTPIHILTIHEYRKQQHTPTLSQTGTPAGKTLRRKPAALALNDIERAPSVSHSARSDSGPPLRPLHFSQSAYQLNSDHPSFQQQTPFDLSHRSQSAEPRVQTGSISGISTANLSSKVRQFKSRKRLPKPPAATGPVLFCPPLANVKSIQTRQSPPPAVASIPTERSHSSGAQTTPTASTFSLSRFPHPPHRIDPSLSPPHDEREPAQVDALSFATTAPATPPATPAIIHYRGASFDLVNPHNSLLLHDIVTPSRDFDSSEFLPLRSSGDVFSEMAPKRAVYGDFHAAHAGILRRPDDSPNQSYIELPLAPSPAAVSPNSSSYTSPLYSPDSVNAPSPLAIKAPARESRFSLKGITRNLTKKLSKSPAVPKSEELQDMRNQNASLASISIDEDFPRPLNQTYVTTPETSYFPVVPMSPATPTSPISAGDFHAFSPGQNDVEISQRHPTEHYDTEPLASLLPDDPSSQIGRIDDSQLPYSTEVHPSTLVMAIGSRPTSSIFRATVTVASIHLHAIVAWMRMISRTSITVTDMYHPPIEEGDPKTDTISKLIDEYSPHDAMDASLATCYQDAGKAQGAHYPPASVPSRRPPITQHPESPPREAAPLAPAFEYDEAHFVPPRLGLSSMFSHDSSYSYGDTRNLLQISHAETSVQPDTARNLEPSSSYSQPEARPLEPLSSYSQVDSPHSPHTPKEALDQAEQIFQDTVNKHPSDSTIPAMWGRRNSASLLLSKTATNRSYGAPQDFETPLGGGDGAVPGDKADWETVGGNSPDSKRHESLSSIADYSSSEGARNSLGLNLDGSLPSWAKQAQSPARSNYYSHSSPIRSQHPHPFNSSPPELRAQPIARTVTDFSSPPLATSPSASRTVPLFRFSTHAEDVLGRGAVEQPYAYAPWADPYAFSDKETQELLASGPNDNIIISEPRVPPKNPARQHYRYKSHDTTPTSSTVDENVFYSSPVGLERQNTFEKLSVVGPKGNLTGTPRGTGMHETGSSVADHSSPGGRLSSSVGHQSFRSDYNGFYASPFPATGSVTRISQSRPTYIPAPDPTPSESSLYAQTKELETLQETSPILGARKHLRNSTTFLRSQRRTSRSAVPGQTKLRQMFLAPEAARSTVSTQGTRITHFMVGSDRPSTRDTNTPLRPSYLSLDIYPAAAHTNTAHEHSPHLLCVEREPNLEDEARRRKLSWFIFAAFCLLPPCILLFRFLGDNVIASLTEGRLGYCTPHSKRMALIAGIAVNVGLVTAILVPVLIAHALNAA</sequence>
<keyword evidence="4" id="KW-1185">Reference proteome</keyword>
<feature type="compositionally biased region" description="Polar residues" evidence="1">
    <location>
        <begin position="1144"/>
        <end position="1162"/>
    </location>
</feature>
<dbReference type="RefSeq" id="XP_043170704.1">
    <property type="nucleotide sequence ID" value="XM_043314769.1"/>
</dbReference>
<evidence type="ECO:0000313" key="3">
    <source>
        <dbReference type="EMBL" id="CAG5170212.1"/>
    </source>
</evidence>
<feature type="compositionally biased region" description="Polar residues" evidence="1">
    <location>
        <begin position="564"/>
        <end position="598"/>
    </location>
</feature>
<feature type="compositionally biased region" description="Basic and acidic residues" evidence="1">
    <location>
        <begin position="10"/>
        <end position="21"/>
    </location>
</feature>
<feature type="compositionally biased region" description="Polar residues" evidence="1">
    <location>
        <begin position="327"/>
        <end position="337"/>
    </location>
</feature>
<dbReference type="OrthoDB" id="5353066at2759"/>
<feature type="region of interest" description="Disordered" evidence="1">
    <location>
        <begin position="543"/>
        <end position="598"/>
    </location>
</feature>
<feature type="transmembrane region" description="Helical" evidence="2">
    <location>
        <begin position="1722"/>
        <end position="1749"/>
    </location>
</feature>
<feature type="region of interest" description="Disordered" evidence="1">
    <location>
        <begin position="646"/>
        <end position="701"/>
    </location>
</feature>
<evidence type="ECO:0000256" key="2">
    <source>
        <dbReference type="SAM" id="Phobius"/>
    </source>
</evidence>
<dbReference type="EMBL" id="CAJRGZ010000022">
    <property type="protein sequence ID" value="CAG5170212.1"/>
    <property type="molecule type" value="Genomic_DNA"/>
</dbReference>
<feature type="compositionally biased region" description="Polar residues" evidence="1">
    <location>
        <begin position="1308"/>
        <end position="1320"/>
    </location>
</feature>
<feature type="region of interest" description="Disordered" evidence="1">
    <location>
        <begin position="1466"/>
        <end position="1503"/>
    </location>
</feature>
<feature type="region of interest" description="Disordered" evidence="1">
    <location>
        <begin position="327"/>
        <end position="380"/>
    </location>
</feature>
<comment type="caution">
    <text evidence="3">The sequence shown here is derived from an EMBL/GenBank/DDBJ whole genome shotgun (WGS) entry which is preliminary data.</text>
</comment>
<feature type="region of interest" description="Disordered" evidence="1">
    <location>
        <begin position="1232"/>
        <end position="1275"/>
    </location>
</feature>
<proteinExistence type="predicted"/>
<evidence type="ECO:0000256" key="1">
    <source>
        <dbReference type="SAM" id="MobiDB-lite"/>
    </source>
</evidence>
<feature type="region of interest" description="Disordered" evidence="1">
    <location>
        <begin position="1"/>
        <end position="45"/>
    </location>
</feature>
<keyword evidence="2" id="KW-0812">Transmembrane</keyword>
<name>A0A8J2I3P2_9PLEO</name>
<feature type="region of interest" description="Disordered" evidence="1">
    <location>
        <begin position="1308"/>
        <end position="1334"/>
    </location>
</feature>
<organism evidence="3 4">
    <name type="scientific">Alternaria atra</name>
    <dbReference type="NCBI Taxonomy" id="119953"/>
    <lineage>
        <taxon>Eukaryota</taxon>
        <taxon>Fungi</taxon>
        <taxon>Dikarya</taxon>
        <taxon>Ascomycota</taxon>
        <taxon>Pezizomycotina</taxon>
        <taxon>Dothideomycetes</taxon>
        <taxon>Pleosporomycetidae</taxon>
        <taxon>Pleosporales</taxon>
        <taxon>Pleosporineae</taxon>
        <taxon>Pleosporaceae</taxon>
        <taxon>Alternaria</taxon>
        <taxon>Alternaria sect. Ulocladioides</taxon>
    </lineage>
</organism>
<feature type="transmembrane region" description="Helical" evidence="2">
    <location>
        <begin position="1679"/>
        <end position="1701"/>
    </location>
</feature>
<dbReference type="GeneID" id="67019110"/>
<feature type="region of interest" description="Disordered" evidence="1">
    <location>
        <begin position="1069"/>
        <end position="1098"/>
    </location>
</feature>
<reference evidence="3" key="1">
    <citation type="submission" date="2021-05" db="EMBL/GenBank/DDBJ databases">
        <authorList>
            <person name="Stam R."/>
        </authorList>
    </citation>
    <scope>NUCLEOTIDE SEQUENCE</scope>
    <source>
        <strain evidence="3">CS162</strain>
    </source>
</reference>
<gene>
    <name evidence="3" type="ORF">ALTATR162_LOCUS7142</name>
</gene>
<dbReference type="Proteomes" id="UP000676310">
    <property type="component" value="Unassembled WGS sequence"/>
</dbReference>
<keyword evidence="2" id="KW-1133">Transmembrane helix</keyword>
<feature type="region of interest" description="Disordered" evidence="1">
    <location>
        <begin position="1409"/>
        <end position="1444"/>
    </location>
</feature>
<accession>A0A8J2I3P2</accession>
<protein>
    <submittedName>
        <fullName evidence="3">Uncharacterized protein</fullName>
    </submittedName>
</protein>